<accession>A0A1I7XUI0</accession>
<dbReference type="WBParaSite" id="Hba_21409">
    <property type="protein sequence ID" value="Hba_21409"/>
    <property type="gene ID" value="Hba_21409"/>
</dbReference>
<feature type="transmembrane region" description="Helical" evidence="1">
    <location>
        <begin position="56"/>
        <end position="79"/>
    </location>
</feature>
<keyword evidence="1" id="KW-0472">Membrane</keyword>
<reference evidence="3" key="1">
    <citation type="submission" date="2016-11" db="UniProtKB">
        <authorList>
            <consortium name="WormBaseParasite"/>
        </authorList>
    </citation>
    <scope>IDENTIFICATION</scope>
</reference>
<dbReference type="Proteomes" id="UP000095283">
    <property type="component" value="Unplaced"/>
</dbReference>
<proteinExistence type="predicted"/>
<evidence type="ECO:0000256" key="1">
    <source>
        <dbReference type="SAM" id="Phobius"/>
    </source>
</evidence>
<keyword evidence="1" id="KW-0812">Transmembrane</keyword>
<evidence type="ECO:0000313" key="3">
    <source>
        <dbReference type="WBParaSite" id="Hba_21409"/>
    </source>
</evidence>
<feature type="transmembrane region" description="Helical" evidence="1">
    <location>
        <begin position="99"/>
        <end position="117"/>
    </location>
</feature>
<protein>
    <submittedName>
        <fullName evidence="3">Transmembrane protein</fullName>
    </submittedName>
</protein>
<evidence type="ECO:0000313" key="2">
    <source>
        <dbReference type="Proteomes" id="UP000095283"/>
    </source>
</evidence>
<dbReference type="Gene3D" id="1.10.10.60">
    <property type="entry name" value="Homeodomain-like"/>
    <property type="match status" value="1"/>
</dbReference>
<keyword evidence="2" id="KW-1185">Reference proteome</keyword>
<name>A0A1I7XUI0_HETBA</name>
<organism evidence="2 3">
    <name type="scientific">Heterorhabditis bacteriophora</name>
    <name type="common">Entomopathogenic nematode worm</name>
    <dbReference type="NCBI Taxonomy" id="37862"/>
    <lineage>
        <taxon>Eukaryota</taxon>
        <taxon>Metazoa</taxon>
        <taxon>Ecdysozoa</taxon>
        <taxon>Nematoda</taxon>
        <taxon>Chromadorea</taxon>
        <taxon>Rhabditida</taxon>
        <taxon>Rhabditina</taxon>
        <taxon>Rhabditomorpha</taxon>
        <taxon>Strongyloidea</taxon>
        <taxon>Heterorhabditidae</taxon>
        <taxon>Heterorhabditis</taxon>
    </lineage>
</organism>
<dbReference type="AlphaFoldDB" id="A0A1I7XUI0"/>
<keyword evidence="1" id="KW-1133">Transmembrane helix</keyword>
<sequence length="236" mass="27034">MRHRTNNQVVLNVKRAKARLPALIPAPIYSHHDIYHSVMTTHRRFQAEENNKTTPLYLSLSLNELASGLIMFVFVYLMQQNGDKFAFETKNLPADMVDLIGSYRILFINVAVTYYWFKDKRTRKKLKSRPPKLSLHGGGQVKALSTVCYTVKQIADVIERSRKATMNCVRHLEEYGTKKSSGPPSKLNGREKGQFCGQRRVARQASMESVRTVTLMLQKLRCGECWTSVPILYDHG</sequence>